<evidence type="ECO:0000256" key="6">
    <source>
        <dbReference type="SAM" id="Phobius"/>
    </source>
</evidence>
<feature type="compositionally biased region" description="Polar residues" evidence="5">
    <location>
        <begin position="812"/>
        <end position="832"/>
    </location>
</feature>
<feature type="region of interest" description="Disordered" evidence="5">
    <location>
        <begin position="518"/>
        <end position="537"/>
    </location>
</feature>
<feature type="region of interest" description="Disordered" evidence="5">
    <location>
        <begin position="324"/>
        <end position="367"/>
    </location>
</feature>
<dbReference type="Pfam" id="PF00335">
    <property type="entry name" value="Tetraspanin"/>
    <property type="match status" value="1"/>
</dbReference>
<feature type="transmembrane region" description="Helical" evidence="6">
    <location>
        <begin position="1691"/>
        <end position="1716"/>
    </location>
</feature>
<feature type="region of interest" description="Disordered" evidence="5">
    <location>
        <begin position="812"/>
        <end position="860"/>
    </location>
</feature>
<proteinExistence type="predicted"/>
<keyword evidence="8" id="KW-1185">Reference proteome</keyword>
<feature type="region of interest" description="Disordered" evidence="5">
    <location>
        <begin position="1191"/>
        <end position="1213"/>
    </location>
</feature>
<feature type="transmembrane region" description="Helical" evidence="6">
    <location>
        <begin position="1582"/>
        <end position="1604"/>
    </location>
</feature>
<feature type="transmembrane region" description="Helical" evidence="6">
    <location>
        <begin position="1536"/>
        <end position="1562"/>
    </location>
</feature>
<feature type="compositionally biased region" description="Polar residues" evidence="5">
    <location>
        <begin position="884"/>
        <end position="906"/>
    </location>
</feature>
<organism evidence="7 8">
    <name type="scientific">Orchesella dallaii</name>
    <dbReference type="NCBI Taxonomy" id="48710"/>
    <lineage>
        <taxon>Eukaryota</taxon>
        <taxon>Metazoa</taxon>
        <taxon>Ecdysozoa</taxon>
        <taxon>Arthropoda</taxon>
        <taxon>Hexapoda</taxon>
        <taxon>Collembola</taxon>
        <taxon>Entomobryomorpha</taxon>
        <taxon>Entomobryoidea</taxon>
        <taxon>Orchesellidae</taxon>
        <taxon>Orchesellinae</taxon>
        <taxon>Orchesella</taxon>
    </lineage>
</organism>
<evidence type="ECO:0000313" key="7">
    <source>
        <dbReference type="EMBL" id="CAL8122408.1"/>
    </source>
</evidence>
<evidence type="ECO:0000313" key="8">
    <source>
        <dbReference type="Proteomes" id="UP001642540"/>
    </source>
</evidence>
<feature type="region of interest" description="Disordered" evidence="5">
    <location>
        <begin position="1284"/>
        <end position="1332"/>
    </location>
</feature>
<feature type="compositionally biased region" description="Polar residues" evidence="5">
    <location>
        <begin position="842"/>
        <end position="853"/>
    </location>
</feature>
<keyword evidence="4 6" id="KW-0472">Membrane</keyword>
<sequence length="1748" mass="194922">MEDDQPISKRKKDETESGRENSRRTGANQAGKGQARPPSRKLSFVSDHNYDELLELGLCSKCGEGYHSGACGLNKDCENDEYDASIKDDEGDAKPTSENLKSAFQHHPDIADRDSYEELLKLGTEAVCGVPSHPLDFSSKVKAQRTNAKQCEADRNNGALRNLRQISTMRGHEESASTITTISITSGNASEMVNTALRNSLPGNELISETISSQNLFEDDVVVGKLSSVLNMSQINSQEMGLEYENETEQLTGFSIESPTPTVKLVLTTQSLPTADGSGVFEEIETVSTEIVNIEREESDNIIPETYLTSPPPDAEDFNSIEVEPVQSPTNVPKPEMEESMTEEAVRTPNDEATNSESQEMLPANSAEDAVSVTKVPNQPFHLKVTTDGEIQVACTKTSKNTVECTVTTQVTTKSSEMVRTSDAEIAITVIKHSTKPVTYSVPDVSTSATANNVSSNLVNQEETKPVSNIGSSSLETHEDEVLLAAVNSTSRFQVSDPIIHQSENEVVLASDSKPVTADENQEGIHGSQGPSINQSVSSHTAPEIQLDEITIEVQQEDVQETEIEIFSTSDTENVAVELSHSTPTPEGQLDEITIEEQREDVEAVEETEIEIFSTSNTENVANVEFSNNTPSTEIQLDEITIEKQQEDVKGTDIEIFSTSNTENMENVEFSNNTPSTEIQLDEITIEKQQEDVKGIEIEIFSTSNTENVANVELSHSTPTPENQLEEITVENEALNETQVAPASEIDAQIVESSHDYPQEEQLEQFFMQSGEEEESTFSIMMNMDDVPPEPVKDSLSAQGIEQDLMNNKSENLQKSKSTHQNTNRASPSHLNITEELPPTSDPQNDTRASGQLSIEKIPRNSEDILTLHEYNSEHFEPPETEMHNASTSVRTSYLLSRKTSPQANQPDVADESVSVRTSYLMSRKSSAQANPADPADESLSVRTSYLMSKRSSVQATPVPVDVADESVSVRTSYLMSKGSSEGAGSIDIFDSFFEQLDTVVEQPIQISNTNLEQDNIPSLQPITTEVFDNLAPSKTIEIRPVQHNNTPAEQSGMLEIEEHKPTLASITEDEATESHKEDLTNPNSRRTKRHKQRVKKGEGFLDLEYSLPAQETVSVVTFYETTSPSEVSEGEFENEETKEELRSRIIEQAEEIKSLISEKRMGLPQVHSDHILSLANEIISNHTKSINIFETDTQTQQQKSRKSKRHADKTDRHVQSIINIAERSKGILGKFQNTKEYKQSVPPGEATEHLSKMIKKLHCRHRKLRRLAEEIIAKRWKLMKLGSSSAPVQKSELPKTEGKGESALRKKSKPKSKAQKHLRKRARRKKIGKSKPAQMNTLKTLYTNPIARVKEVGVRSGKETWKEGDPLWKAVNKVGVEKVQKCSAHPPSTTLPPLILVGGSGSENELTEEQMNNMTRRKWNKNDGFSGLSIPGQGMSALSIFYSNLSRVTIKPSKTFVYDSKPGAPVRMGSIRLFNVDEAKLTNCFVDQWKRRSYGIGILSVILTALTHCVYMCGPRMGDNYVTYTMISRMSGHPLTAPTGIYGIIFLGYLFGGMTCIKTTAATATDSSVKDYFKKRKWKIIMWYVLAWYYFIIWVSRSISWFTGLEQTEQEIRNVFKNTFYYSQLPSRLLYTQFLFRCCGADGPDDYSIADKIGYPKSCFVGVDKYEDYFRAPKPVQYGCVVEVYKYSSYAMAVICGLTLIVWLLMIVHPIYFYVYELYICLMTPQLYPWVEEVNENTGIASGKRQE</sequence>
<feature type="compositionally biased region" description="Basic residues" evidence="5">
    <location>
        <begin position="1086"/>
        <end position="1095"/>
    </location>
</feature>
<comment type="caution">
    <text evidence="7">The sequence shown here is derived from an EMBL/GenBank/DDBJ whole genome shotgun (WGS) entry which is preliminary data.</text>
</comment>
<feature type="compositionally biased region" description="Basic residues" evidence="5">
    <location>
        <begin position="1306"/>
        <end position="1330"/>
    </location>
</feature>
<keyword evidence="3 6" id="KW-1133">Transmembrane helix</keyword>
<feature type="region of interest" description="Disordered" evidence="5">
    <location>
        <begin position="1068"/>
        <end position="1095"/>
    </location>
</feature>
<evidence type="ECO:0000256" key="5">
    <source>
        <dbReference type="SAM" id="MobiDB-lite"/>
    </source>
</evidence>
<gene>
    <name evidence="7" type="ORF">ODALV1_LOCUS19789</name>
</gene>
<accession>A0ABP1R7R4</accession>
<feature type="transmembrane region" description="Helical" evidence="6">
    <location>
        <begin position="1495"/>
        <end position="1515"/>
    </location>
</feature>
<comment type="subcellular location">
    <subcellularLocation>
        <location evidence="1">Membrane</location>
        <topology evidence="1">Multi-pass membrane protein</topology>
    </subcellularLocation>
</comment>
<dbReference type="EMBL" id="CAXLJM020000068">
    <property type="protein sequence ID" value="CAL8122408.1"/>
    <property type="molecule type" value="Genomic_DNA"/>
</dbReference>
<evidence type="ECO:0000256" key="4">
    <source>
        <dbReference type="ARBA" id="ARBA00023136"/>
    </source>
</evidence>
<evidence type="ECO:0000256" key="1">
    <source>
        <dbReference type="ARBA" id="ARBA00004141"/>
    </source>
</evidence>
<evidence type="ECO:0000256" key="2">
    <source>
        <dbReference type="ARBA" id="ARBA00022692"/>
    </source>
</evidence>
<reference evidence="7 8" key="1">
    <citation type="submission" date="2024-08" db="EMBL/GenBank/DDBJ databases">
        <authorList>
            <person name="Cucini C."/>
            <person name="Frati F."/>
        </authorList>
    </citation>
    <scope>NUCLEOTIDE SEQUENCE [LARGE SCALE GENOMIC DNA]</scope>
</reference>
<name>A0ABP1R7R4_9HEXA</name>
<dbReference type="InterPro" id="IPR018499">
    <property type="entry name" value="Tetraspanin/Peripherin"/>
</dbReference>
<feature type="region of interest" description="Disordered" evidence="5">
    <location>
        <begin position="876"/>
        <end position="916"/>
    </location>
</feature>
<protein>
    <submittedName>
        <fullName evidence="7">Uncharacterized protein</fullName>
    </submittedName>
</protein>
<keyword evidence="2 6" id="KW-0812">Transmembrane</keyword>
<feature type="region of interest" description="Disordered" evidence="5">
    <location>
        <begin position="1"/>
        <end position="42"/>
    </location>
</feature>
<feature type="compositionally biased region" description="Basic and acidic residues" evidence="5">
    <location>
        <begin position="1293"/>
        <end position="1305"/>
    </location>
</feature>
<feature type="compositionally biased region" description="Basic and acidic residues" evidence="5">
    <location>
        <begin position="11"/>
        <end position="23"/>
    </location>
</feature>
<dbReference type="Proteomes" id="UP001642540">
    <property type="component" value="Unassembled WGS sequence"/>
</dbReference>
<evidence type="ECO:0000256" key="3">
    <source>
        <dbReference type="ARBA" id="ARBA00022989"/>
    </source>
</evidence>